<comment type="caution">
    <text evidence="2">The sequence shown here is derived from an EMBL/GenBank/DDBJ whole genome shotgun (WGS) entry which is preliminary data.</text>
</comment>
<keyword evidence="3" id="KW-1185">Reference proteome</keyword>
<proteinExistence type="predicted"/>
<protein>
    <submittedName>
        <fullName evidence="2">Uncharacterized protein</fullName>
    </submittedName>
</protein>
<evidence type="ECO:0000313" key="2">
    <source>
        <dbReference type="EMBL" id="KAL0102874.1"/>
    </source>
</evidence>
<feature type="region of interest" description="Disordered" evidence="1">
    <location>
        <begin position="34"/>
        <end position="64"/>
    </location>
</feature>
<sequence>MRPSAYTHLSRGRVCEQDYGVQRGGTCRKVIKRPAARAAGHSARSRRAASQFRQENARRNDEIYSTSRRLPGFLTRHARRNDRFCCN</sequence>
<dbReference type="EMBL" id="JADYXP020000022">
    <property type="protein sequence ID" value="KAL0102874.1"/>
    <property type="molecule type" value="Genomic_DNA"/>
</dbReference>
<organism evidence="2 3">
    <name type="scientific">Cardiocondyla obscurior</name>
    <dbReference type="NCBI Taxonomy" id="286306"/>
    <lineage>
        <taxon>Eukaryota</taxon>
        <taxon>Metazoa</taxon>
        <taxon>Ecdysozoa</taxon>
        <taxon>Arthropoda</taxon>
        <taxon>Hexapoda</taxon>
        <taxon>Insecta</taxon>
        <taxon>Pterygota</taxon>
        <taxon>Neoptera</taxon>
        <taxon>Endopterygota</taxon>
        <taxon>Hymenoptera</taxon>
        <taxon>Apocrita</taxon>
        <taxon>Aculeata</taxon>
        <taxon>Formicoidea</taxon>
        <taxon>Formicidae</taxon>
        <taxon>Myrmicinae</taxon>
        <taxon>Cardiocondyla</taxon>
    </lineage>
</organism>
<name>A0AAW2EKJ4_9HYME</name>
<gene>
    <name evidence="2" type="ORF">PUN28_018281</name>
</gene>
<evidence type="ECO:0000313" key="3">
    <source>
        <dbReference type="Proteomes" id="UP001430953"/>
    </source>
</evidence>
<reference evidence="2 3" key="1">
    <citation type="submission" date="2023-03" db="EMBL/GenBank/DDBJ databases">
        <title>High recombination rates correlate with genetic variation in Cardiocondyla obscurior ants.</title>
        <authorList>
            <person name="Errbii M."/>
        </authorList>
    </citation>
    <scope>NUCLEOTIDE SEQUENCE [LARGE SCALE GENOMIC DNA]</scope>
    <source>
        <strain evidence="2">Alpha-2009</strain>
        <tissue evidence="2">Whole body</tissue>
    </source>
</reference>
<accession>A0AAW2EKJ4</accession>
<dbReference type="Proteomes" id="UP001430953">
    <property type="component" value="Unassembled WGS sequence"/>
</dbReference>
<evidence type="ECO:0000256" key="1">
    <source>
        <dbReference type="SAM" id="MobiDB-lite"/>
    </source>
</evidence>
<dbReference type="AlphaFoldDB" id="A0AAW2EKJ4"/>